<dbReference type="CDD" id="cd16413">
    <property type="entry name" value="DGQHR_domain"/>
    <property type="match status" value="1"/>
</dbReference>
<reference evidence="1" key="1">
    <citation type="submission" date="2018-05" db="EMBL/GenBank/DDBJ databases">
        <authorList>
            <person name="Lanie J.A."/>
            <person name="Ng W.-L."/>
            <person name="Kazmierczak K.M."/>
            <person name="Andrzejewski T.M."/>
            <person name="Davidsen T.M."/>
            <person name="Wayne K.J."/>
            <person name="Tettelin H."/>
            <person name="Glass J.I."/>
            <person name="Rusch D."/>
            <person name="Podicherti R."/>
            <person name="Tsui H.-C.T."/>
            <person name="Winkler M.E."/>
        </authorList>
    </citation>
    <scope>NUCLEOTIDE SEQUENCE</scope>
</reference>
<accession>A0A383BXH2</accession>
<protein>
    <recommendedName>
        <fullName evidence="2">DGQHR domain-containing protein</fullName>
    </recommendedName>
</protein>
<dbReference type="AlphaFoldDB" id="A0A383BXH2"/>
<organism evidence="1">
    <name type="scientific">marine metagenome</name>
    <dbReference type="NCBI Taxonomy" id="408172"/>
    <lineage>
        <taxon>unclassified sequences</taxon>
        <taxon>metagenomes</taxon>
        <taxon>ecological metagenomes</taxon>
    </lineage>
</organism>
<feature type="non-terminal residue" evidence="1">
    <location>
        <position position="186"/>
    </location>
</feature>
<dbReference type="InterPro" id="IPR017642">
    <property type="entry name" value="DNA_S_mod_DndB"/>
</dbReference>
<dbReference type="NCBIfam" id="TIGR03187">
    <property type="entry name" value="DGQHR"/>
    <property type="match status" value="1"/>
</dbReference>
<dbReference type="Pfam" id="PF14072">
    <property type="entry name" value="DndB"/>
    <property type="match status" value="1"/>
</dbReference>
<evidence type="ECO:0008006" key="2">
    <source>
        <dbReference type="Google" id="ProtNLM"/>
    </source>
</evidence>
<gene>
    <name evidence="1" type="ORF">METZ01_LOCUS477468</name>
</gene>
<name>A0A383BXH2_9ZZZZ</name>
<proteinExistence type="predicted"/>
<dbReference type="InterPro" id="IPR017601">
    <property type="entry name" value="DGQHR-contain_dom"/>
</dbReference>
<evidence type="ECO:0000313" key="1">
    <source>
        <dbReference type="EMBL" id="SVE24614.1"/>
    </source>
</evidence>
<dbReference type="EMBL" id="UINC01204064">
    <property type="protein sequence ID" value="SVE24614.1"/>
    <property type="molecule type" value="Genomic_DNA"/>
</dbReference>
<sequence>MEKEIKVSALRTEQGKGIKVYAFFLPGEKIMQIAEISRVVRDSQETLTGFQRKEIKTHIKSITEYLKNSDIIFPNSITLAFTKNKIKFIESRGSKVQGITKSSVSGTLTIPIFEGEAGVAWIVDGQQRSLALEQSNKKNLFVPIIAFEAPDLDTQREQFILVNKAKPLPRRLINELLPEFDRELPK</sequence>